<proteinExistence type="predicted"/>
<protein>
    <submittedName>
        <fullName evidence="1">Uncharacterized protein</fullName>
    </submittedName>
</protein>
<evidence type="ECO:0000313" key="1">
    <source>
        <dbReference type="EMBL" id="QHT31757.1"/>
    </source>
</evidence>
<reference evidence="1" key="1">
    <citation type="journal article" date="2020" name="Nature">
        <title>Giant virus diversity and host interactions through global metagenomics.</title>
        <authorList>
            <person name="Schulz F."/>
            <person name="Roux S."/>
            <person name="Paez-Espino D."/>
            <person name="Jungbluth S."/>
            <person name="Walsh D.A."/>
            <person name="Denef V.J."/>
            <person name="McMahon K.D."/>
            <person name="Konstantinidis K.T."/>
            <person name="Eloe-Fadrosh E.A."/>
            <person name="Kyrpides N.C."/>
            <person name="Woyke T."/>
        </authorList>
    </citation>
    <scope>NUCLEOTIDE SEQUENCE</scope>
    <source>
        <strain evidence="1">GVMAG-M-3300009155-48</strain>
    </source>
</reference>
<name>A0A6C0ERV6_9ZZZZ</name>
<dbReference type="AlphaFoldDB" id="A0A6C0ERV6"/>
<organism evidence="1">
    <name type="scientific">viral metagenome</name>
    <dbReference type="NCBI Taxonomy" id="1070528"/>
    <lineage>
        <taxon>unclassified sequences</taxon>
        <taxon>metagenomes</taxon>
        <taxon>organismal metagenomes</taxon>
    </lineage>
</organism>
<accession>A0A6C0ERV6</accession>
<dbReference type="EMBL" id="MN738925">
    <property type="protein sequence ID" value="QHT31757.1"/>
    <property type="molecule type" value="Genomic_DNA"/>
</dbReference>
<sequence length="50" mass="6517">MHFHQLHHNILEQEKYKSYKILYFSYPFTAKMEFINHEKYKNAYYYRFFK</sequence>